<sequence length="1070" mass="118090">MAAASELFSLLPLQPEGLQLHVLLPGQIPRPELGSSHTSAMKEQQLMVALRIRPLSEAEVEEGAALAARRVGEQRVVLMDPSEDPDDILRANRSREKTFVFDMVFDHTATQEEVYVSTTKSLIEGVISGYNATIFAYGPTGTGKTYTMLGTDSEPGIYIRALGDLFKGLGATAEEVDYTVSMSYLEIYNEVIRDLLNPSSGFLDLREDSRGSIQIAGITEVSTTNAQEIMQLLMKGNKQRTQEPTAANGASSRSHAALQVTVTRRSPRKETGEEVRVGKLFMVDLAGSERAAQTQNRGKRMKEGAHINRSLLALGNCINALSEKGGSRAQFVNFRDSKLTRLLKDSLGGNSRTVMIAHISPASSSFEESRMTLIYAYRAKNIKTQVKCNLQNVSYHMDQYTGIIVELHREIKCLKARVEDQEKETSAAGPDLGVLQAEGQQGSEAPSSQAMSTLRAQLIGAFREQMEMRHSLMELENTNIELHVDTCRHLLTIADWEQEKAEVACKDDVPAKEEKGEIVEEEDREVDVMNSPELHEVTAAREEINLLLAEQRKTAALKTELEQHLANAKEKASQMEEFFPRQITSEDQQEVLRLLCRAHELQLGNTELQANTLYRENLLCQKDFVIQQLQQHLLLCEEIIQQQHMLIKAQNIPVPETLERLHHLHLSELEEGVLNRLLLLHSAMSSMLRPHKSPSLDVSQHLDPNKDEIRKGLPGNMKDIPWGVKFDIPSITLDSDSGSCRSAKTTPCRKEGSLDTHISPTFSGLPKSPAQQQKPTDVAAGKSTPRLHSPTSLGFHGKKSPADIAAVLWSPETLEEIATSTKSISLIAASRRSRAQHRDPGSKATPVHTSVEDVLELKYPKANSTPDCQTRDRACIGGLLLEPTAGSQLCSPARGELRSRRDQEVSAGRTARKKRSRSPEPNFHRISNAKPWTPSGPNTDTGCENHLRRASLFHQSKAARSVSIATKVRAPASHQSEGTPLQVLPKGNAPASATQHSNADHVKGQDLQKQVKGPADGASRWQKPQPVARLGSQPKTKYKSPREQELFLAPRDCNCKTAGSQGSGCRRNVP</sequence>
<dbReference type="CDD" id="cd01370">
    <property type="entry name" value="KISc_KIP3_like"/>
    <property type="match status" value="1"/>
</dbReference>
<dbReference type="InParanoid" id="A0A7R5KSV7"/>
<feature type="compositionally biased region" description="Polar residues" evidence="15">
    <location>
        <begin position="438"/>
        <end position="450"/>
    </location>
</feature>
<dbReference type="GO" id="GO:0007018">
    <property type="term" value="P:microtubule-based movement"/>
    <property type="evidence" value="ECO:0007669"/>
    <property type="project" value="InterPro"/>
</dbReference>
<gene>
    <name evidence="18" type="primary">KIF19</name>
</gene>
<dbReference type="GO" id="GO:0008017">
    <property type="term" value="F:microtubule binding"/>
    <property type="evidence" value="ECO:0007669"/>
    <property type="project" value="InterPro"/>
</dbReference>
<dbReference type="GO" id="GO:0005929">
    <property type="term" value="C:cilium"/>
    <property type="evidence" value="ECO:0007669"/>
    <property type="project" value="UniProtKB-SubCell"/>
</dbReference>
<feature type="region of interest" description="Disordered" evidence="15">
    <location>
        <begin position="887"/>
        <end position="944"/>
    </location>
</feature>
<evidence type="ECO:0000256" key="11">
    <source>
        <dbReference type="ARBA" id="ARBA00023273"/>
    </source>
</evidence>
<dbReference type="GO" id="GO:0003777">
    <property type="term" value="F:microtubule motor activity"/>
    <property type="evidence" value="ECO:0007669"/>
    <property type="project" value="InterPro"/>
</dbReference>
<feature type="region of interest" description="Disordered" evidence="15">
    <location>
        <begin position="964"/>
        <end position="1046"/>
    </location>
</feature>
<keyword evidence="8" id="KW-0969">Cilium</keyword>
<dbReference type="GeneID" id="113996994"/>
<dbReference type="FunFam" id="3.40.850.10:FF:000037">
    <property type="entry name" value="kinesin-like protein KIF19"/>
    <property type="match status" value="1"/>
</dbReference>
<dbReference type="RefSeq" id="XP_039239609.1">
    <property type="nucleotide sequence ID" value="XM_039383675.1"/>
</dbReference>
<dbReference type="Proteomes" id="UP000504627">
    <property type="component" value="Unplaced"/>
</dbReference>
<dbReference type="InterPro" id="IPR019821">
    <property type="entry name" value="Kinesin_motor_CS"/>
</dbReference>
<keyword evidence="7" id="KW-0175">Coiled coil</keyword>
<dbReference type="InterPro" id="IPR036961">
    <property type="entry name" value="Kinesin_motor_dom_sf"/>
</dbReference>
<evidence type="ECO:0000256" key="13">
    <source>
        <dbReference type="ARBA" id="ARBA00073205"/>
    </source>
</evidence>
<evidence type="ECO:0000256" key="10">
    <source>
        <dbReference type="ARBA" id="ARBA00023212"/>
    </source>
</evidence>
<evidence type="ECO:0000256" key="1">
    <source>
        <dbReference type="ARBA" id="ARBA00004138"/>
    </source>
</evidence>
<comment type="similarity">
    <text evidence="14">Belongs to the TRAFAC class myosin-kinesin ATPase superfamily. Kinesin family.</text>
</comment>
<keyword evidence="5 14" id="KW-0547">Nucleotide-binding</keyword>
<feature type="region of interest" description="Disordered" evidence="15">
    <location>
        <begin position="736"/>
        <end position="797"/>
    </location>
</feature>
<dbReference type="InterPro" id="IPR001752">
    <property type="entry name" value="Kinesin_motor_dom"/>
</dbReference>
<evidence type="ECO:0000259" key="16">
    <source>
        <dbReference type="PROSITE" id="PS50067"/>
    </source>
</evidence>
<dbReference type="AlphaFoldDB" id="A0A7R5KSV7"/>
<evidence type="ECO:0000256" key="5">
    <source>
        <dbReference type="ARBA" id="ARBA00022741"/>
    </source>
</evidence>
<dbReference type="PROSITE" id="PS00411">
    <property type="entry name" value="KINESIN_MOTOR_1"/>
    <property type="match status" value="1"/>
</dbReference>
<evidence type="ECO:0000256" key="4">
    <source>
        <dbReference type="ARBA" id="ARBA00022701"/>
    </source>
</evidence>
<organism evidence="17 18">
    <name type="scientific">Pipra filicauda</name>
    <name type="common">Wire-tailed manakin</name>
    <dbReference type="NCBI Taxonomy" id="649802"/>
    <lineage>
        <taxon>Eukaryota</taxon>
        <taxon>Metazoa</taxon>
        <taxon>Chordata</taxon>
        <taxon>Craniata</taxon>
        <taxon>Vertebrata</taxon>
        <taxon>Euteleostomi</taxon>
        <taxon>Archelosauria</taxon>
        <taxon>Archosauria</taxon>
        <taxon>Dinosauria</taxon>
        <taxon>Saurischia</taxon>
        <taxon>Theropoda</taxon>
        <taxon>Coelurosauria</taxon>
        <taxon>Aves</taxon>
        <taxon>Neognathae</taxon>
        <taxon>Neoaves</taxon>
        <taxon>Telluraves</taxon>
        <taxon>Australaves</taxon>
        <taxon>Passeriformes</taxon>
        <taxon>Pipridae</taxon>
        <taxon>Pipra</taxon>
    </lineage>
</organism>
<dbReference type="PANTHER" id="PTHR47968:SF69">
    <property type="entry name" value="KINESIN-LIKE PROTEIN"/>
    <property type="match status" value="1"/>
</dbReference>
<evidence type="ECO:0000256" key="6">
    <source>
        <dbReference type="ARBA" id="ARBA00022840"/>
    </source>
</evidence>
<evidence type="ECO:0000256" key="7">
    <source>
        <dbReference type="ARBA" id="ARBA00023054"/>
    </source>
</evidence>
<dbReference type="Gene3D" id="3.40.850.10">
    <property type="entry name" value="Kinesin motor domain"/>
    <property type="match status" value="1"/>
</dbReference>
<evidence type="ECO:0000256" key="2">
    <source>
        <dbReference type="ARBA" id="ARBA00004245"/>
    </source>
</evidence>
<feature type="binding site" evidence="14">
    <location>
        <begin position="138"/>
        <end position="145"/>
    </location>
    <ligand>
        <name>ATP</name>
        <dbReference type="ChEBI" id="CHEBI:30616"/>
    </ligand>
</feature>
<dbReference type="SMART" id="SM00129">
    <property type="entry name" value="KISc"/>
    <property type="match status" value="1"/>
</dbReference>
<feature type="compositionally biased region" description="Polar residues" evidence="15">
    <location>
        <begin position="736"/>
        <end position="745"/>
    </location>
</feature>
<protein>
    <recommendedName>
        <fullName evidence="13">Kinesin-like protein KIF19</fullName>
    </recommendedName>
</protein>
<keyword evidence="3" id="KW-0963">Cytoplasm</keyword>
<dbReference type="InterPro" id="IPR027640">
    <property type="entry name" value="Kinesin-like_fam"/>
</dbReference>
<dbReference type="GO" id="GO:0005874">
    <property type="term" value="C:microtubule"/>
    <property type="evidence" value="ECO:0007669"/>
    <property type="project" value="UniProtKB-KW"/>
</dbReference>
<dbReference type="Pfam" id="PF00225">
    <property type="entry name" value="Kinesin"/>
    <property type="match status" value="1"/>
</dbReference>
<name>A0A7R5KSV7_9PASS</name>
<evidence type="ECO:0000313" key="17">
    <source>
        <dbReference type="Proteomes" id="UP000504627"/>
    </source>
</evidence>
<dbReference type="PRINTS" id="PR00380">
    <property type="entry name" value="KINESINHEAVY"/>
</dbReference>
<dbReference type="SUPFAM" id="SSF52540">
    <property type="entry name" value="P-loop containing nucleoside triphosphate hydrolases"/>
    <property type="match status" value="1"/>
</dbReference>
<evidence type="ECO:0000256" key="12">
    <source>
        <dbReference type="ARBA" id="ARBA00055376"/>
    </source>
</evidence>
<accession>A0A7R5KSV7</accession>
<dbReference type="CTD" id="124602"/>
<comment type="subcellular location">
    <subcellularLocation>
        <location evidence="1">Cell projection</location>
        <location evidence="1">Cilium</location>
    </subcellularLocation>
    <subcellularLocation>
        <location evidence="2">Cytoplasm</location>
        <location evidence="2">Cytoskeleton</location>
    </subcellularLocation>
</comment>
<proteinExistence type="inferred from homology"/>
<evidence type="ECO:0000256" key="9">
    <source>
        <dbReference type="ARBA" id="ARBA00023175"/>
    </source>
</evidence>
<feature type="region of interest" description="Disordered" evidence="15">
    <location>
        <begin position="422"/>
        <end position="450"/>
    </location>
</feature>
<keyword evidence="17" id="KW-1185">Reference proteome</keyword>
<evidence type="ECO:0000256" key="14">
    <source>
        <dbReference type="PROSITE-ProRule" id="PRU00283"/>
    </source>
</evidence>
<dbReference type="PROSITE" id="PS50067">
    <property type="entry name" value="KINESIN_MOTOR_2"/>
    <property type="match status" value="1"/>
</dbReference>
<evidence type="ECO:0000313" key="18">
    <source>
        <dbReference type="RefSeq" id="XP_039239609.1"/>
    </source>
</evidence>
<evidence type="ECO:0000256" key="15">
    <source>
        <dbReference type="SAM" id="MobiDB-lite"/>
    </source>
</evidence>
<keyword evidence="10" id="KW-0206">Cytoskeleton</keyword>
<keyword evidence="9 14" id="KW-0505">Motor protein</keyword>
<evidence type="ECO:0000256" key="3">
    <source>
        <dbReference type="ARBA" id="ARBA00022490"/>
    </source>
</evidence>
<dbReference type="GO" id="GO:0005524">
    <property type="term" value="F:ATP binding"/>
    <property type="evidence" value="ECO:0007669"/>
    <property type="project" value="UniProtKB-UniRule"/>
</dbReference>
<feature type="compositionally biased region" description="Basic and acidic residues" evidence="15">
    <location>
        <begin position="895"/>
        <end position="904"/>
    </location>
</feature>
<keyword evidence="11" id="KW-0966">Cell projection</keyword>
<dbReference type="InterPro" id="IPR027417">
    <property type="entry name" value="P-loop_NTPase"/>
</dbReference>
<evidence type="ECO:0000256" key="8">
    <source>
        <dbReference type="ARBA" id="ARBA00023069"/>
    </source>
</evidence>
<reference evidence="18" key="1">
    <citation type="submission" date="2025-08" db="UniProtKB">
        <authorList>
            <consortium name="RefSeq"/>
        </authorList>
    </citation>
    <scope>IDENTIFICATION</scope>
    <source>
        <tissue evidence="18">Muscle</tissue>
    </source>
</reference>
<dbReference type="PANTHER" id="PTHR47968">
    <property type="entry name" value="CENTROMERE PROTEIN E"/>
    <property type="match status" value="1"/>
</dbReference>
<keyword evidence="6 14" id="KW-0067">ATP-binding</keyword>
<feature type="domain" description="Kinesin motor" evidence="16">
    <location>
        <begin position="45"/>
        <end position="382"/>
    </location>
</feature>
<keyword evidence="4" id="KW-0493">Microtubule</keyword>
<comment type="function">
    <text evidence="12">Plus end-directed microtubule-dependent motor protein that regulates the length of motile cilia by mediating depolymerization of microtubules at ciliary tips.</text>
</comment>